<feature type="transmembrane region" description="Helical" evidence="9">
    <location>
        <begin position="469"/>
        <end position="488"/>
    </location>
</feature>
<dbReference type="InterPro" id="IPR005791">
    <property type="entry name" value="SecD"/>
</dbReference>
<evidence type="ECO:0000313" key="14">
    <source>
        <dbReference type="EMBL" id="MBZ4040403.1"/>
    </source>
</evidence>
<evidence type="ECO:0000256" key="3">
    <source>
        <dbReference type="ARBA" id="ARBA00022475"/>
    </source>
</evidence>
<keyword evidence="6 9" id="KW-1133">Transmembrane helix</keyword>
<dbReference type="Proteomes" id="UP001430954">
    <property type="component" value="Unassembled WGS sequence"/>
</dbReference>
<evidence type="ECO:0000256" key="8">
    <source>
        <dbReference type="ARBA" id="ARBA00023136"/>
    </source>
</evidence>
<dbReference type="Gene3D" id="1.20.1640.10">
    <property type="entry name" value="Multidrug efflux transporter AcrB transmembrane domain"/>
    <property type="match status" value="1"/>
</dbReference>
<dbReference type="InterPro" id="IPR054384">
    <property type="entry name" value="SecDF_P1_head"/>
</dbReference>
<dbReference type="InterPro" id="IPR022813">
    <property type="entry name" value="SecD/SecF_arch_bac"/>
</dbReference>
<evidence type="ECO:0000256" key="6">
    <source>
        <dbReference type="ARBA" id="ARBA00022989"/>
    </source>
</evidence>
<dbReference type="PANTHER" id="PTHR30081:SF1">
    <property type="entry name" value="PROTEIN TRANSLOCASE SUBUNIT SECD"/>
    <property type="match status" value="1"/>
</dbReference>
<comment type="subcellular location">
    <subcellularLocation>
        <location evidence="1 9">Cell membrane</location>
        <topology evidence="1 9">Multi-pass membrane protein</topology>
    </subcellularLocation>
</comment>
<evidence type="ECO:0000256" key="9">
    <source>
        <dbReference type="HAMAP-Rule" id="MF_01463"/>
    </source>
</evidence>
<keyword evidence="15" id="KW-1185">Reference proteome</keyword>
<keyword evidence="7 9" id="KW-0811">Translocation</keyword>
<comment type="caution">
    <text evidence="14">The sequence shown here is derived from an EMBL/GenBank/DDBJ whole genome shotgun (WGS) entry which is preliminary data.</text>
</comment>
<comment type="subunit">
    <text evidence="9">Forms a complex with SecF. Part of the essential Sec protein translocation apparatus which comprises SecA, SecYEG and auxiliary proteins SecDF-YajC and YidC.</text>
</comment>
<evidence type="ECO:0000259" key="13">
    <source>
        <dbReference type="Pfam" id="PF22599"/>
    </source>
</evidence>
<organism evidence="14 15">
    <name type="scientific">Novilysobacter selenitireducens</name>
    <dbReference type="NCBI Taxonomy" id="2872639"/>
    <lineage>
        <taxon>Bacteria</taxon>
        <taxon>Pseudomonadati</taxon>
        <taxon>Pseudomonadota</taxon>
        <taxon>Gammaproteobacteria</taxon>
        <taxon>Lysobacterales</taxon>
        <taxon>Lysobacteraceae</taxon>
        <taxon>Novilysobacter</taxon>
    </lineage>
</organism>
<comment type="function">
    <text evidence="9">Part of the Sec protein translocase complex. Interacts with the SecYEG preprotein conducting channel. SecDF uses the proton motive force (PMF) to complete protein translocation after the ATP-dependent function of SecA.</text>
</comment>
<evidence type="ECO:0000313" key="15">
    <source>
        <dbReference type="Proteomes" id="UP001430954"/>
    </source>
</evidence>
<dbReference type="Pfam" id="PF02355">
    <property type="entry name" value="SecD_SecF_C"/>
    <property type="match status" value="1"/>
</dbReference>
<sequence>MLTYARWQYAIILIVLLFSGLYALPNVFPQDPSVQVTANRGSVVDEGLRSRIQSELQAAGVTAKSVDIDDGDLLVRLPNADMQVKAADTLRPELGNDYVVALNLASTVPDWLDSLGAKPMLLGLDLQGGVHFTMQVDQAAALEKRLDATAEDIRVLLRENRVRYQSVERRPDGTIVATLPAPADVERARELVVQNLAQGSAGMAGQATLTAEPQGNTLVVRMSEAELNRLTADAIEQNVGTLRNRVNALGVAEPIIQRQGDDRIVVQLPGVQDTAQAKRIIGATATLEYRAALEGNAYDAVSTGIVPPGARVYYRRDLGPDGKPIPVLLSRRVITTGDQLVGATSGLDPQSGTPSVSVRLNAAGGQRMFDFTSENVGKPMAVVFIERIPEVRMVDGEEVRTTRVNEEVISVANINGVFGRDFQTTGLDSMQEAADLALLLRSGSLAAPMDFIEERVVGPSLGAENVERGLKAVLYSFVFTLIFFLFYYRMFGLITCMALLVNLLMVVAVMSLAGFTLTLPGLAGIALTVGLSVDANVLINERIREELRAGLPPKAAIATGYEKASGSIFDANITAILAGVALFAFGTGPVKGFAVALVVGILTSMYTAVSASRGIATLIYGGRRKLKSIAI</sequence>
<feature type="domain" description="Protein translocase subunit SecDF P1" evidence="12">
    <location>
        <begin position="235"/>
        <end position="291"/>
    </location>
</feature>
<dbReference type="InterPro" id="IPR048634">
    <property type="entry name" value="SecD_SecF_C"/>
</dbReference>
<dbReference type="InterPro" id="IPR055344">
    <property type="entry name" value="SecD_SecF_C_bact"/>
</dbReference>
<evidence type="ECO:0000259" key="12">
    <source>
        <dbReference type="Pfam" id="PF21760"/>
    </source>
</evidence>
<comment type="caution">
    <text evidence="9">Lacks conserved residue(s) required for the propagation of feature annotation.</text>
</comment>
<dbReference type="InterPro" id="IPR048631">
    <property type="entry name" value="SecD_1st"/>
</dbReference>
<name>A0ABS7T9A8_9GAMM</name>
<evidence type="ECO:0000256" key="4">
    <source>
        <dbReference type="ARBA" id="ARBA00022692"/>
    </source>
</evidence>
<gene>
    <name evidence="9 14" type="primary">secD</name>
    <name evidence="14" type="ORF">K6753_12765</name>
</gene>
<dbReference type="Gene3D" id="3.30.70.3400">
    <property type="match status" value="1"/>
</dbReference>
<evidence type="ECO:0000256" key="5">
    <source>
        <dbReference type="ARBA" id="ARBA00022927"/>
    </source>
</evidence>
<dbReference type="SUPFAM" id="SSF82866">
    <property type="entry name" value="Multidrug efflux transporter AcrB transmembrane domain"/>
    <property type="match status" value="1"/>
</dbReference>
<evidence type="ECO:0000259" key="11">
    <source>
        <dbReference type="Pfam" id="PF13721"/>
    </source>
</evidence>
<dbReference type="InterPro" id="IPR027398">
    <property type="entry name" value="SecD-TM"/>
</dbReference>
<evidence type="ECO:0000256" key="7">
    <source>
        <dbReference type="ARBA" id="ARBA00023010"/>
    </source>
</evidence>
<dbReference type="Pfam" id="PF21760">
    <property type="entry name" value="SecD_1st"/>
    <property type="match status" value="1"/>
</dbReference>
<feature type="transmembrane region" description="Helical" evidence="9">
    <location>
        <begin position="521"/>
        <end position="539"/>
    </location>
</feature>
<dbReference type="EMBL" id="JAINZW010000006">
    <property type="protein sequence ID" value="MBZ4040403.1"/>
    <property type="molecule type" value="Genomic_DNA"/>
</dbReference>
<keyword evidence="4 9" id="KW-0812">Transmembrane</keyword>
<protein>
    <recommendedName>
        <fullName evidence="9">Protein translocase subunit SecD</fullName>
    </recommendedName>
</protein>
<evidence type="ECO:0000259" key="10">
    <source>
        <dbReference type="Pfam" id="PF02355"/>
    </source>
</evidence>
<dbReference type="Gene3D" id="3.30.70.3220">
    <property type="match status" value="1"/>
</dbReference>
<comment type="similarity">
    <text evidence="9">Belongs to the SecD/SecF family. SecD subfamily.</text>
</comment>
<reference evidence="14 15" key="1">
    <citation type="submission" date="2021-09" db="EMBL/GenBank/DDBJ databases">
        <title>Lysobacter sp. 13A isolated from the river sediment.</title>
        <authorList>
            <person name="Liu H."/>
            <person name="Li S."/>
            <person name="Mao S."/>
        </authorList>
    </citation>
    <scope>NUCLEOTIDE SEQUENCE [LARGE SCALE GENOMIC DNA]</scope>
    <source>
        <strain evidence="14 15">13A</strain>
    </source>
</reference>
<dbReference type="RefSeq" id="WP_223676851.1">
    <property type="nucleotide sequence ID" value="NZ_JAINZW010000006.1"/>
</dbReference>
<dbReference type="Pfam" id="PF13721">
    <property type="entry name" value="SecD-TM1"/>
    <property type="match status" value="1"/>
</dbReference>
<dbReference type="NCBIfam" id="TIGR01129">
    <property type="entry name" value="secD"/>
    <property type="match status" value="1"/>
</dbReference>
<feature type="transmembrane region" description="Helical" evidence="9">
    <location>
        <begin position="593"/>
        <end position="620"/>
    </location>
</feature>
<feature type="transmembrane region" description="Helical" evidence="9">
    <location>
        <begin position="568"/>
        <end position="587"/>
    </location>
</feature>
<dbReference type="PANTHER" id="PTHR30081">
    <property type="entry name" value="PROTEIN-EXPORT MEMBRANE PROTEIN SEC"/>
    <property type="match status" value="1"/>
</dbReference>
<proteinExistence type="inferred from homology"/>
<dbReference type="InterPro" id="IPR022646">
    <property type="entry name" value="SecD/SecF_CS"/>
</dbReference>
<dbReference type="Gene3D" id="3.30.1360.200">
    <property type="match status" value="1"/>
</dbReference>
<dbReference type="Pfam" id="PF07549">
    <property type="entry name" value="Sec_GG"/>
    <property type="match status" value="1"/>
</dbReference>
<evidence type="ECO:0000256" key="1">
    <source>
        <dbReference type="ARBA" id="ARBA00004651"/>
    </source>
</evidence>
<feature type="domain" description="Protein export membrane protein SecD/SecF C-terminal" evidence="10">
    <location>
        <begin position="451"/>
        <end position="618"/>
    </location>
</feature>
<accession>A0ABS7T9A8</accession>
<dbReference type="Pfam" id="PF22599">
    <property type="entry name" value="SecDF_P1_head"/>
    <property type="match status" value="1"/>
</dbReference>
<keyword evidence="2 9" id="KW-0813">Transport</keyword>
<dbReference type="NCBIfam" id="TIGR00916">
    <property type="entry name" value="2A0604s01"/>
    <property type="match status" value="1"/>
</dbReference>
<evidence type="ECO:0000256" key="2">
    <source>
        <dbReference type="ARBA" id="ARBA00022448"/>
    </source>
</evidence>
<keyword evidence="3 9" id="KW-1003">Cell membrane</keyword>
<feature type="domain" description="SecDF P1 head subdomain" evidence="13">
    <location>
        <begin position="321"/>
        <end position="447"/>
    </location>
</feature>
<dbReference type="HAMAP" id="MF_01463_B">
    <property type="entry name" value="SecD_B"/>
    <property type="match status" value="1"/>
</dbReference>
<feature type="transmembrane region" description="Helical" evidence="9">
    <location>
        <begin position="495"/>
        <end position="515"/>
    </location>
</feature>
<keyword evidence="5 9" id="KW-0653">Protein transport</keyword>
<keyword evidence="8 9" id="KW-0472">Membrane</keyword>
<feature type="domain" description="SecD export protein N-terminal TM" evidence="11">
    <location>
        <begin position="3"/>
        <end position="102"/>
    </location>
</feature>